<dbReference type="RefSeq" id="WP_036475458.1">
    <property type="nucleotide sequence ID" value="NZ_SOAN01000007.1"/>
</dbReference>
<accession>A0A4R7G100</accession>
<reference evidence="2 3" key="1">
    <citation type="submission" date="2019-03" db="EMBL/GenBank/DDBJ databases">
        <title>Genomic Encyclopedia of Type Strains, Phase III (KMG-III): the genomes of soil and plant-associated and newly described type strains.</title>
        <authorList>
            <person name="Whitman W."/>
        </authorList>
    </citation>
    <scope>NUCLEOTIDE SEQUENCE [LARGE SCALE GENOMIC DNA]</scope>
    <source>
        <strain evidence="2 3">DSM 27373</strain>
    </source>
</reference>
<name>A0A4R7G100_9MICC</name>
<evidence type="ECO:0000256" key="1">
    <source>
        <dbReference type="SAM" id="Phobius"/>
    </source>
</evidence>
<organism evidence="2 3">
    <name type="scientific">Nesterenkonia aurantiaca</name>
    <dbReference type="NCBI Taxonomy" id="1436010"/>
    <lineage>
        <taxon>Bacteria</taxon>
        <taxon>Bacillati</taxon>
        <taxon>Actinomycetota</taxon>
        <taxon>Actinomycetes</taxon>
        <taxon>Micrococcales</taxon>
        <taxon>Micrococcaceae</taxon>
        <taxon>Nesterenkonia</taxon>
    </lineage>
</organism>
<proteinExistence type="predicted"/>
<feature type="transmembrane region" description="Helical" evidence="1">
    <location>
        <begin position="6"/>
        <end position="27"/>
    </location>
</feature>
<evidence type="ECO:0000313" key="3">
    <source>
        <dbReference type="Proteomes" id="UP000294506"/>
    </source>
</evidence>
<dbReference type="AlphaFoldDB" id="A0A4R7G100"/>
<protein>
    <submittedName>
        <fullName evidence="2">Uncharacterized protein</fullName>
    </submittedName>
</protein>
<dbReference type="Proteomes" id="UP000294506">
    <property type="component" value="Unassembled WGS sequence"/>
</dbReference>
<comment type="caution">
    <text evidence="2">The sequence shown here is derived from an EMBL/GenBank/DDBJ whole genome shotgun (WGS) entry which is preliminary data.</text>
</comment>
<keyword evidence="1" id="KW-0472">Membrane</keyword>
<dbReference type="EMBL" id="SOAN01000007">
    <property type="protein sequence ID" value="TDS84730.1"/>
    <property type="molecule type" value="Genomic_DNA"/>
</dbReference>
<sequence>MDILSANWLAAGAIVILAVAAIVVAIARGHTGKDARITASHQPGIITLTSSLDATVVAILNDGDSLAESLQRDPLDLPIALAAEEPFSIRYQSDLARAPRSLLLRLQDGAIKHVDLPSV</sequence>
<gene>
    <name evidence="2" type="ORF">EV640_107128</name>
</gene>
<evidence type="ECO:0000313" key="2">
    <source>
        <dbReference type="EMBL" id="TDS84730.1"/>
    </source>
</evidence>
<keyword evidence="1" id="KW-0812">Transmembrane</keyword>
<keyword evidence="1" id="KW-1133">Transmembrane helix</keyword>
<keyword evidence="3" id="KW-1185">Reference proteome</keyword>